<protein>
    <submittedName>
        <fullName evidence="1">Uncharacterized protein</fullName>
    </submittedName>
</protein>
<reference evidence="1 2" key="1">
    <citation type="submission" date="2021-06" db="EMBL/GenBank/DDBJ databases">
        <title>Caerostris extrusa draft genome.</title>
        <authorList>
            <person name="Kono N."/>
            <person name="Arakawa K."/>
        </authorList>
    </citation>
    <scope>NUCLEOTIDE SEQUENCE [LARGE SCALE GENOMIC DNA]</scope>
</reference>
<gene>
    <name evidence="1" type="ORF">CEXT_157361</name>
</gene>
<organism evidence="1 2">
    <name type="scientific">Caerostris extrusa</name>
    <name type="common">Bark spider</name>
    <name type="synonym">Caerostris bankana</name>
    <dbReference type="NCBI Taxonomy" id="172846"/>
    <lineage>
        <taxon>Eukaryota</taxon>
        <taxon>Metazoa</taxon>
        <taxon>Ecdysozoa</taxon>
        <taxon>Arthropoda</taxon>
        <taxon>Chelicerata</taxon>
        <taxon>Arachnida</taxon>
        <taxon>Araneae</taxon>
        <taxon>Araneomorphae</taxon>
        <taxon>Entelegynae</taxon>
        <taxon>Araneoidea</taxon>
        <taxon>Araneidae</taxon>
        <taxon>Caerostris</taxon>
    </lineage>
</organism>
<evidence type="ECO:0000313" key="1">
    <source>
        <dbReference type="EMBL" id="GIX82778.1"/>
    </source>
</evidence>
<name>A0AAV4NE72_CAEEX</name>
<keyword evidence="2" id="KW-1185">Reference proteome</keyword>
<proteinExistence type="predicted"/>
<dbReference type="Proteomes" id="UP001054945">
    <property type="component" value="Unassembled WGS sequence"/>
</dbReference>
<sequence>MYRHFIQQEINPISIQRPNIRKMKHSYRSFLGTEAPVVFHPTARCTSDLTEGKKEWQHAPFRANHASIPLSGVKLDRHRWPSRTCNAGASTRRKWPTTKTTRVVRLGGSIAGPESRNDDLVETEVDSLEQFCISSVQLIDRFEACLFSCRIVRILSVCKLFVLSVDEQNFVG</sequence>
<dbReference type="EMBL" id="BPLR01003268">
    <property type="protein sequence ID" value="GIX82778.1"/>
    <property type="molecule type" value="Genomic_DNA"/>
</dbReference>
<comment type="caution">
    <text evidence="1">The sequence shown here is derived from an EMBL/GenBank/DDBJ whole genome shotgun (WGS) entry which is preliminary data.</text>
</comment>
<evidence type="ECO:0000313" key="2">
    <source>
        <dbReference type="Proteomes" id="UP001054945"/>
    </source>
</evidence>
<dbReference type="AlphaFoldDB" id="A0AAV4NE72"/>
<accession>A0AAV4NE72</accession>